<evidence type="ECO:0000256" key="1">
    <source>
        <dbReference type="ARBA" id="ARBA00010638"/>
    </source>
</evidence>
<dbReference type="PANTHER" id="PTHR23407">
    <property type="entry name" value="ATPASE INHIBITOR/5-FORMYLTETRAHYDROFOLATE CYCLO-LIGASE"/>
    <property type="match status" value="1"/>
</dbReference>
<sequence length="195" mass="22259">MEDIKEKKREIREDMAKKLKEFSAGELIEKTRGIEERLFEFANFLESKVVLLYMHANGEVVTNDIIKRCFESDKTVVLPAFDIKKHTMQSMRVNDLDSDLKPGPRRVLEPDPERCKIVPIDCIDIAIIPGVAFDEKGGRIGSGEGCYDRLIPKLSITTRKVALALESQIIEQAPVEPHDKHVDIVITEKRIIYKI</sequence>
<dbReference type="Gene3D" id="3.40.50.10420">
    <property type="entry name" value="NagB/RpiA/CoA transferase-like"/>
    <property type="match status" value="1"/>
</dbReference>
<name>A0A8J6N680_9BACT</name>
<dbReference type="Pfam" id="PF01812">
    <property type="entry name" value="5-FTHF_cyc-lig"/>
    <property type="match status" value="1"/>
</dbReference>
<keyword evidence="2 4" id="KW-0547">Nucleotide-binding</keyword>
<feature type="binding site" evidence="4">
    <location>
        <begin position="8"/>
        <end position="12"/>
    </location>
    <ligand>
        <name>ATP</name>
        <dbReference type="ChEBI" id="CHEBI:30616"/>
    </ligand>
</feature>
<comment type="catalytic activity">
    <reaction evidence="5">
        <text>(6S)-5-formyl-5,6,7,8-tetrahydrofolate + ATP = (6R)-5,10-methenyltetrahydrofolate + ADP + phosphate</text>
        <dbReference type="Rhea" id="RHEA:10488"/>
        <dbReference type="ChEBI" id="CHEBI:30616"/>
        <dbReference type="ChEBI" id="CHEBI:43474"/>
        <dbReference type="ChEBI" id="CHEBI:57455"/>
        <dbReference type="ChEBI" id="CHEBI:57457"/>
        <dbReference type="ChEBI" id="CHEBI:456216"/>
        <dbReference type="EC" id="6.3.3.2"/>
    </reaction>
</comment>
<dbReference type="EMBL" id="JACNLL010000086">
    <property type="protein sequence ID" value="MBC8200213.1"/>
    <property type="molecule type" value="Genomic_DNA"/>
</dbReference>
<keyword evidence="5" id="KW-0460">Magnesium</keyword>
<dbReference type="PIRSF" id="PIRSF006806">
    <property type="entry name" value="FTHF_cligase"/>
    <property type="match status" value="1"/>
</dbReference>
<gene>
    <name evidence="6" type="ORF">H8E80_09275</name>
</gene>
<keyword evidence="3 4" id="KW-0067">ATP-binding</keyword>
<evidence type="ECO:0000256" key="4">
    <source>
        <dbReference type="PIRSR" id="PIRSR006806-1"/>
    </source>
</evidence>
<comment type="similarity">
    <text evidence="1 5">Belongs to the 5-formyltetrahydrofolate cyclo-ligase family.</text>
</comment>
<evidence type="ECO:0000313" key="6">
    <source>
        <dbReference type="EMBL" id="MBC8200213.1"/>
    </source>
</evidence>
<dbReference type="Proteomes" id="UP000603545">
    <property type="component" value="Unassembled WGS sequence"/>
</dbReference>
<dbReference type="GO" id="GO:0046872">
    <property type="term" value="F:metal ion binding"/>
    <property type="evidence" value="ECO:0007669"/>
    <property type="project" value="UniProtKB-KW"/>
</dbReference>
<dbReference type="InterPro" id="IPR024185">
    <property type="entry name" value="FTHF_cligase-like_sf"/>
</dbReference>
<dbReference type="GO" id="GO:0030272">
    <property type="term" value="F:5-formyltetrahydrofolate cyclo-ligase activity"/>
    <property type="evidence" value="ECO:0007669"/>
    <property type="project" value="UniProtKB-EC"/>
</dbReference>
<protein>
    <recommendedName>
        <fullName evidence="5">5-formyltetrahydrofolate cyclo-ligase</fullName>
        <ecNumber evidence="5">6.3.3.2</ecNumber>
    </recommendedName>
</protein>
<accession>A0A8J6N680</accession>
<dbReference type="GO" id="GO:0035999">
    <property type="term" value="P:tetrahydrofolate interconversion"/>
    <property type="evidence" value="ECO:0007669"/>
    <property type="project" value="TreeGrafter"/>
</dbReference>
<evidence type="ECO:0000256" key="2">
    <source>
        <dbReference type="ARBA" id="ARBA00022741"/>
    </source>
</evidence>
<evidence type="ECO:0000313" key="7">
    <source>
        <dbReference type="Proteomes" id="UP000603545"/>
    </source>
</evidence>
<dbReference type="EC" id="6.3.3.2" evidence="5"/>
<organism evidence="6 7">
    <name type="scientific">Candidatus Desulfaltia bathyphila</name>
    <dbReference type="NCBI Taxonomy" id="2841697"/>
    <lineage>
        <taxon>Bacteria</taxon>
        <taxon>Pseudomonadati</taxon>
        <taxon>Thermodesulfobacteriota</taxon>
        <taxon>Desulfobacteria</taxon>
        <taxon>Desulfobacterales</taxon>
        <taxon>Desulfobacterales incertae sedis</taxon>
        <taxon>Candidatus Desulfaltia</taxon>
    </lineage>
</organism>
<dbReference type="InterPro" id="IPR037171">
    <property type="entry name" value="NagB/RpiA_transferase-like"/>
</dbReference>
<feature type="binding site" evidence="4">
    <location>
        <begin position="139"/>
        <end position="147"/>
    </location>
    <ligand>
        <name>ATP</name>
        <dbReference type="ChEBI" id="CHEBI:30616"/>
    </ligand>
</feature>
<evidence type="ECO:0000256" key="3">
    <source>
        <dbReference type="ARBA" id="ARBA00022840"/>
    </source>
</evidence>
<feature type="binding site" evidence="4">
    <location>
        <position position="54"/>
    </location>
    <ligand>
        <name>substrate</name>
    </ligand>
</feature>
<dbReference type="SUPFAM" id="SSF100950">
    <property type="entry name" value="NagB/RpiA/CoA transferase-like"/>
    <property type="match status" value="1"/>
</dbReference>
<dbReference type="PANTHER" id="PTHR23407:SF1">
    <property type="entry name" value="5-FORMYLTETRAHYDROFOLATE CYCLO-LIGASE"/>
    <property type="match status" value="1"/>
</dbReference>
<keyword evidence="5" id="KW-0479">Metal-binding</keyword>
<feature type="binding site" evidence="4">
    <location>
        <position position="59"/>
    </location>
    <ligand>
        <name>substrate</name>
    </ligand>
</feature>
<dbReference type="InterPro" id="IPR002698">
    <property type="entry name" value="FTHF_cligase"/>
</dbReference>
<comment type="caution">
    <text evidence="6">The sequence shown here is derived from an EMBL/GenBank/DDBJ whole genome shotgun (WGS) entry which is preliminary data.</text>
</comment>
<proteinExistence type="inferred from homology"/>
<keyword evidence="6" id="KW-0436">Ligase</keyword>
<dbReference type="AlphaFoldDB" id="A0A8J6N680"/>
<dbReference type="GO" id="GO:0005524">
    <property type="term" value="F:ATP binding"/>
    <property type="evidence" value="ECO:0007669"/>
    <property type="project" value="UniProtKB-KW"/>
</dbReference>
<dbReference type="NCBIfam" id="TIGR02727">
    <property type="entry name" value="MTHFS_bact"/>
    <property type="match status" value="1"/>
</dbReference>
<comment type="cofactor">
    <cofactor evidence="5">
        <name>Mg(2+)</name>
        <dbReference type="ChEBI" id="CHEBI:18420"/>
    </cofactor>
</comment>
<reference evidence="6 7" key="1">
    <citation type="submission" date="2020-08" db="EMBL/GenBank/DDBJ databases">
        <title>Bridging the membrane lipid divide: bacteria of the FCB group superphylum have the potential to synthesize archaeal ether lipids.</title>
        <authorList>
            <person name="Villanueva L."/>
            <person name="Von Meijenfeldt F.A.B."/>
            <person name="Westbye A.B."/>
            <person name="Yadav S."/>
            <person name="Hopmans E.C."/>
            <person name="Dutilh B.E."/>
            <person name="Sinninghe Damste J.S."/>
        </authorList>
    </citation>
    <scope>NUCLEOTIDE SEQUENCE [LARGE SCALE GENOMIC DNA]</scope>
    <source>
        <strain evidence="6">NIOZ-UU82</strain>
    </source>
</reference>
<dbReference type="GO" id="GO:0009396">
    <property type="term" value="P:folic acid-containing compound biosynthetic process"/>
    <property type="evidence" value="ECO:0007669"/>
    <property type="project" value="TreeGrafter"/>
</dbReference>
<evidence type="ECO:0000256" key="5">
    <source>
        <dbReference type="RuleBase" id="RU361279"/>
    </source>
</evidence>